<dbReference type="InterPro" id="IPR000504">
    <property type="entry name" value="RRM_dom"/>
</dbReference>
<dbReference type="GO" id="GO:0005846">
    <property type="term" value="C:nuclear cap binding complex"/>
    <property type="evidence" value="ECO:0007669"/>
    <property type="project" value="InterPro"/>
</dbReference>
<reference evidence="11" key="1">
    <citation type="submission" date="2016-05" db="EMBL/GenBank/DDBJ databases">
        <authorList>
            <person name="Naeem Raeece"/>
        </authorList>
    </citation>
    <scope>NUCLEOTIDE SEQUENCE [LARGE SCALE GENOMIC DNA]</scope>
</reference>
<dbReference type="Proteomes" id="UP000078555">
    <property type="component" value="Unassembled WGS sequence"/>
</dbReference>
<dbReference type="InterPro" id="IPR035979">
    <property type="entry name" value="RBD_domain_sf"/>
</dbReference>
<protein>
    <submittedName>
        <fullName evidence="10">Nuclear cap-binding protein</fullName>
    </submittedName>
</protein>
<comment type="similarity">
    <text evidence="2">Belongs to the RRM NCBP2 family.</text>
</comment>
<evidence type="ECO:0000256" key="2">
    <source>
        <dbReference type="ARBA" id="ARBA00010725"/>
    </source>
</evidence>
<keyword evidence="5" id="KW-0508">mRNA splicing</keyword>
<dbReference type="SMART" id="SM00360">
    <property type="entry name" value="RRM"/>
    <property type="match status" value="1"/>
</dbReference>
<dbReference type="GO" id="GO:0005634">
    <property type="term" value="C:nucleus"/>
    <property type="evidence" value="ECO:0007669"/>
    <property type="project" value="UniProtKB-SubCell"/>
</dbReference>
<comment type="subcellular location">
    <subcellularLocation>
        <location evidence="1">Nucleus</location>
    </subcellularLocation>
</comment>
<keyword evidence="4 7" id="KW-0694">RNA-binding</keyword>
<dbReference type="InterPro" id="IPR012677">
    <property type="entry name" value="Nucleotide-bd_a/b_plait_sf"/>
</dbReference>
<proteinExistence type="inferred from homology"/>
<dbReference type="PROSITE" id="PS50102">
    <property type="entry name" value="RRM"/>
    <property type="match status" value="1"/>
</dbReference>
<evidence type="ECO:0000313" key="11">
    <source>
        <dbReference type="Proteomes" id="UP000078555"/>
    </source>
</evidence>
<feature type="compositionally biased region" description="Basic residues" evidence="8">
    <location>
        <begin position="318"/>
        <end position="327"/>
    </location>
</feature>
<name>A0A1A8YLA4_PLAOA</name>
<dbReference type="InterPro" id="IPR034148">
    <property type="entry name" value="NCBP2_RRM"/>
</dbReference>
<organism evidence="10 11">
    <name type="scientific">Plasmodium ovale wallikeri</name>
    <dbReference type="NCBI Taxonomy" id="864142"/>
    <lineage>
        <taxon>Eukaryota</taxon>
        <taxon>Sar</taxon>
        <taxon>Alveolata</taxon>
        <taxon>Apicomplexa</taxon>
        <taxon>Aconoidasida</taxon>
        <taxon>Haemosporida</taxon>
        <taxon>Plasmodiidae</taxon>
        <taxon>Plasmodium</taxon>
        <taxon>Plasmodium (Plasmodium)</taxon>
    </lineage>
</organism>
<dbReference type="GO" id="GO:0000339">
    <property type="term" value="F:RNA cap binding"/>
    <property type="evidence" value="ECO:0007669"/>
    <property type="project" value="InterPro"/>
</dbReference>
<dbReference type="PANTHER" id="PTHR18847">
    <property type="entry name" value="20 KD NUCLEAR CAP BINDING PROTEIN"/>
    <property type="match status" value="1"/>
</dbReference>
<keyword evidence="3" id="KW-0507">mRNA processing</keyword>
<dbReference type="Gene3D" id="3.30.70.330">
    <property type="match status" value="1"/>
</dbReference>
<evidence type="ECO:0000256" key="8">
    <source>
        <dbReference type="SAM" id="MobiDB-lite"/>
    </source>
</evidence>
<evidence type="ECO:0000256" key="4">
    <source>
        <dbReference type="ARBA" id="ARBA00022884"/>
    </source>
</evidence>
<keyword evidence="6" id="KW-0539">Nucleus</keyword>
<evidence type="ECO:0000256" key="1">
    <source>
        <dbReference type="ARBA" id="ARBA00004123"/>
    </source>
</evidence>
<dbReference type="CDD" id="cd12240">
    <property type="entry name" value="RRM_NCBP2"/>
    <property type="match status" value="1"/>
</dbReference>
<dbReference type="EMBL" id="FLRD01000036">
    <property type="protein sequence ID" value="SBT32306.1"/>
    <property type="molecule type" value="Genomic_DNA"/>
</dbReference>
<evidence type="ECO:0000256" key="7">
    <source>
        <dbReference type="PROSITE-ProRule" id="PRU00176"/>
    </source>
</evidence>
<accession>A0A1A8YLA4</accession>
<evidence type="ECO:0000256" key="5">
    <source>
        <dbReference type="ARBA" id="ARBA00023187"/>
    </source>
</evidence>
<feature type="domain" description="RRM" evidence="9">
    <location>
        <begin position="55"/>
        <end position="169"/>
    </location>
</feature>
<evidence type="ECO:0000256" key="3">
    <source>
        <dbReference type="ARBA" id="ARBA00022664"/>
    </source>
</evidence>
<evidence type="ECO:0000259" key="9">
    <source>
        <dbReference type="PROSITE" id="PS50102"/>
    </source>
</evidence>
<evidence type="ECO:0000313" key="10">
    <source>
        <dbReference type="EMBL" id="SBT32306.1"/>
    </source>
</evidence>
<dbReference type="AlphaFoldDB" id="A0A1A8YLA4"/>
<gene>
    <name evidence="10" type="ORF">POVWA1_011430</name>
</gene>
<feature type="region of interest" description="Disordered" evidence="8">
    <location>
        <begin position="306"/>
        <end position="327"/>
    </location>
</feature>
<dbReference type="SUPFAM" id="SSF54928">
    <property type="entry name" value="RNA-binding domain, RBD"/>
    <property type="match status" value="1"/>
</dbReference>
<dbReference type="PANTHER" id="PTHR18847:SF0">
    <property type="entry name" value="NUCLEAR CAP-BINDING PROTEIN SUBUNIT 2"/>
    <property type="match status" value="1"/>
</dbReference>
<dbReference type="InterPro" id="IPR027157">
    <property type="entry name" value="NCBP2"/>
</dbReference>
<evidence type="ECO:0000256" key="6">
    <source>
        <dbReference type="ARBA" id="ARBA00023242"/>
    </source>
</evidence>
<sequence length="327" mass="37585">MHACISLRTEVQPAFNQSQARMSHLYEEVYKKRKYYDRALCNDYEDWLDKIQLSKTVYIGNLSIYTTEQQIYEVTIRIGTATRARVHMPARLHLRISARLHVCTSARLHHMCKAGDVDDVIMGLHRTEKTPCGFCFVVYKKKEGYTQAVNLLNNSLLDGRIIRVDEDLGVIGKRKYGRGKTGVQKRDERNKYFDEDRPKVLDNLVDKNLILKKRKYNDGSYGTTNPGSHNGMHTGLYGGHYVGSHSGVYTGLYSATRGGHYDRNVRQRTFTSNNVYSADSANNKPALLKPTVTLYPNVQHMMAYNRQKNRGNKLPNFHAKRERKTNT</sequence>
<dbReference type="GO" id="GO:0045292">
    <property type="term" value="P:mRNA cis splicing, via spliceosome"/>
    <property type="evidence" value="ECO:0007669"/>
    <property type="project" value="InterPro"/>
</dbReference>
<keyword evidence="11" id="KW-1185">Reference proteome</keyword>